<evidence type="ECO:0000313" key="2">
    <source>
        <dbReference type="EMBL" id="KOB79035.1"/>
    </source>
</evidence>
<accession>A0A0L7LUA1</accession>
<feature type="transmembrane region" description="Helical" evidence="1">
    <location>
        <begin position="43"/>
        <end position="62"/>
    </location>
</feature>
<dbReference type="AlphaFoldDB" id="A0A0L7LUA1"/>
<gene>
    <name evidence="2" type="ORF">OBRU01_01233</name>
</gene>
<protein>
    <submittedName>
        <fullName evidence="2">Uncharacterized protein</fullName>
    </submittedName>
</protein>
<reference evidence="2 3" key="1">
    <citation type="journal article" date="2015" name="Genome Biol. Evol.">
        <title>The genome of winter moth (Operophtera brumata) provides a genomic perspective on sexual dimorphism and phenology.</title>
        <authorList>
            <person name="Derks M.F."/>
            <person name="Smit S."/>
            <person name="Salis L."/>
            <person name="Schijlen E."/>
            <person name="Bossers A."/>
            <person name="Mateman C."/>
            <person name="Pijl A.S."/>
            <person name="de Ridder D."/>
            <person name="Groenen M.A."/>
            <person name="Visser M.E."/>
            <person name="Megens H.J."/>
        </authorList>
    </citation>
    <scope>NUCLEOTIDE SEQUENCE [LARGE SCALE GENOMIC DNA]</scope>
    <source>
        <strain evidence="2">WM2013NL</strain>
        <tissue evidence="2">Head and thorax</tissue>
    </source>
</reference>
<proteinExistence type="predicted"/>
<sequence>MLKKEEWVKMGSYYVRSTLLGLLVTATAPSVSCTLRKILGNKFHYYSYLWAPFTLTGLFIYLEPPSRRGLFIEYWLRNLQRAGYLSVTKTQQTFMFMLGSSLLFYLMRLEGEKKERTPLFWLATPQIK</sequence>
<name>A0A0L7LUA1_OPEBR</name>
<keyword evidence="1" id="KW-0812">Transmembrane</keyword>
<keyword evidence="1" id="KW-0472">Membrane</keyword>
<evidence type="ECO:0000313" key="3">
    <source>
        <dbReference type="Proteomes" id="UP000037510"/>
    </source>
</evidence>
<keyword evidence="3" id="KW-1185">Reference proteome</keyword>
<comment type="caution">
    <text evidence="2">The sequence shown here is derived from an EMBL/GenBank/DDBJ whole genome shotgun (WGS) entry which is preliminary data.</text>
</comment>
<dbReference type="EMBL" id="JTDY01000071">
    <property type="protein sequence ID" value="KOB79035.1"/>
    <property type="molecule type" value="Genomic_DNA"/>
</dbReference>
<dbReference type="Proteomes" id="UP000037510">
    <property type="component" value="Unassembled WGS sequence"/>
</dbReference>
<organism evidence="2 3">
    <name type="scientific">Operophtera brumata</name>
    <name type="common">Winter moth</name>
    <name type="synonym">Phalaena brumata</name>
    <dbReference type="NCBI Taxonomy" id="104452"/>
    <lineage>
        <taxon>Eukaryota</taxon>
        <taxon>Metazoa</taxon>
        <taxon>Ecdysozoa</taxon>
        <taxon>Arthropoda</taxon>
        <taxon>Hexapoda</taxon>
        <taxon>Insecta</taxon>
        <taxon>Pterygota</taxon>
        <taxon>Neoptera</taxon>
        <taxon>Endopterygota</taxon>
        <taxon>Lepidoptera</taxon>
        <taxon>Glossata</taxon>
        <taxon>Ditrysia</taxon>
        <taxon>Geometroidea</taxon>
        <taxon>Geometridae</taxon>
        <taxon>Larentiinae</taxon>
        <taxon>Operophtera</taxon>
    </lineage>
</organism>
<keyword evidence="1" id="KW-1133">Transmembrane helix</keyword>
<evidence type="ECO:0000256" key="1">
    <source>
        <dbReference type="SAM" id="Phobius"/>
    </source>
</evidence>